<dbReference type="Pfam" id="PF02537">
    <property type="entry name" value="CRCB"/>
    <property type="match status" value="1"/>
</dbReference>
<feature type="transmembrane region" description="Helical" evidence="14">
    <location>
        <begin position="65"/>
        <end position="87"/>
    </location>
</feature>
<feature type="transmembrane region" description="Helical" evidence="14">
    <location>
        <begin position="30"/>
        <end position="53"/>
    </location>
</feature>
<dbReference type="GO" id="GO:0005886">
    <property type="term" value="C:plasma membrane"/>
    <property type="evidence" value="ECO:0007669"/>
    <property type="project" value="UniProtKB-SubCell"/>
</dbReference>
<evidence type="ECO:0000256" key="7">
    <source>
        <dbReference type="ARBA" id="ARBA00023053"/>
    </source>
</evidence>
<evidence type="ECO:0000256" key="3">
    <source>
        <dbReference type="ARBA" id="ARBA00022475"/>
    </source>
</evidence>
<dbReference type="Proteomes" id="UP000275076">
    <property type="component" value="Unassembled WGS sequence"/>
</dbReference>
<accession>A0A428N452</accession>
<organism evidence="15 16">
    <name type="scientific">Salibacterium salarium</name>
    <dbReference type="NCBI Taxonomy" id="284579"/>
    <lineage>
        <taxon>Bacteria</taxon>
        <taxon>Bacillati</taxon>
        <taxon>Bacillota</taxon>
        <taxon>Bacilli</taxon>
        <taxon>Bacillales</taxon>
        <taxon>Bacillaceae</taxon>
    </lineage>
</organism>
<evidence type="ECO:0000313" key="15">
    <source>
        <dbReference type="EMBL" id="RSL33059.1"/>
    </source>
</evidence>
<feature type="transmembrane region" description="Helical" evidence="14">
    <location>
        <begin position="93"/>
        <end position="116"/>
    </location>
</feature>
<evidence type="ECO:0000256" key="6">
    <source>
        <dbReference type="ARBA" id="ARBA00022989"/>
    </source>
</evidence>
<dbReference type="GO" id="GO:0140114">
    <property type="term" value="P:cellular detoxification of fluoride"/>
    <property type="evidence" value="ECO:0007669"/>
    <property type="project" value="UniProtKB-UniRule"/>
</dbReference>
<keyword evidence="2 14" id="KW-0813">Transport</keyword>
<evidence type="ECO:0000256" key="11">
    <source>
        <dbReference type="ARBA" id="ARBA00035120"/>
    </source>
</evidence>
<comment type="function">
    <text evidence="13 14">Fluoride-specific ion channel. Important for reducing fluoride concentration in the cell, thus reducing its toxicity.</text>
</comment>
<comment type="similarity">
    <text evidence="11 14">Belongs to the fluoride channel Fluc/FEX (TC 1.A.43) family.</text>
</comment>
<dbReference type="EMBL" id="RBVX01000010">
    <property type="protein sequence ID" value="RSL33059.1"/>
    <property type="molecule type" value="Genomic_DNA"/>
</dbReference>
<gene>
    <name evidence="14" type="primary">fluC</name>
    <name evidence="14" type="synonym">crcB</name>
    <name evidence="15" type="ORF">D7Z54_12160</name>
</gene>
<evidence type="ECO:0000256" key="14">
    <source>
        <dbReference type="HAMAP-Rule" id="MF_00454"/>
    </source>
</evidence>
<dbReference type="AlphaFoldDB" id="A0A428N452"/>
<evidence type="ECO:0000256" key="2">
    <source>
        <dbReference type="ARBA" id="ARBA00022448"/>
    </source>
</evidence>
<keyword evidence="16" id="KW-1185">Reference proteome</keyword>
<dbReference type="OrthoDB" id="9815830at2"/>
<dbReference type="GO" id="GO:0046872">
    <property type="term" value="F:metal ion binding"/>
    <property type="evidence" value="ECO:0007669"/>
    <property type="project" value="UniProtKB-KW"/>
</dbReference>
<comment type="catalytic activity">
    <reaction evidence="12">
        <text>fluoride(in) = fluoride(out)</text>
        <dbReference type="Rhea" id="RHEA:76159"/>
        <dbReference type="ChEBI" id="CHEBI:17051"/>
    </reaction>
    <physiologicalReaction direction="left-to-right" evidence="12">
        <dbReference type="Rhea" id="RHEA:76160"/>
    </physiologicalReaction>
</comment>
<dbReference type="RefSeq" id="WP_125556124.1">
    <property type="nucleotide sequence ID" value="NZ_RBVX01000010.1"/>
</dbReference>
<name>A0A428N452_9BACI</name>
<evidence type="ECO:0000256" key="5">
    <source>
        <dbReference type="ARBA" id="ARBA00022723"/>
    </source>
</evidence>
<evidence type="ECO:0000256" key="1">
    <source>
        <dbReference type="ARBA" id="ARBA00004651"/>
    </source>
</evidence>
<keyword evidence="8 14" id="KW-0406">Ion transport</keyword>
<evidence type="ECO:0000256" key="4">
    <source>
        <dbReference type="ARBA" id="ARBA00022692"/>
    </source>
</evidence>
<reference evidence="15 16" key="1">
    <citation type="submission" date="2018-10" db="EMBL/GenBank/DDBJ databases">
        <title>Draft genome sequence of Bacillus salarius IM0101, isolated from a hypersaline soil in Inner Mongolia, China.</title>
        <authorList>
            <person name="Yamprayoonswat W."/>
            <person name="Boonvisut S."/>
            <person name="Jumpathong W."/>
            <person name="Sittihan S."/>
            <person name="Ruangsuj P."/>
            <person name="Wanthongcharoen S."/>
            <person name="Thongpramul N."/>
            <person name="Pimmason S."/>
            <person name="Yu B."/>
            <person name="Yasawong M."/>
        </authorList>
    </citation>
    <scope>NUCLEOTIDE SEQUENCE [LARGE SCALE GENOMIC DNA]</scope>
    <source>
        <strain evidence="15 16">IM0101</strain>
    </source>
</reference>
<dbReference type="PANTHER" id="PTHR28259:SF16">
    <property type="entry name" value="FLUORIDE-SPECIFIC ION CHANNEL FLUC 2"/>
    <property type="match status" value="1"/>
</dbReference>
<comment type="subcellular location">
    <subcellularLocation>
        <location evidence="1 14">Cell membrane</location>
        <topology evidence="1 14">Multi-pass membrane protein</topology>
    </subcellularLocation>
</comment>
<evidence type="ECO:0000256" key="13">
    <source>
        <dbReference type="ARBA" id="ARBA00049940"/>
    </source>
</evidence>
<evidence type="ECO:0000256" key="9">
    <source>
        <dbReference type="ARBA" id="ARBA00023136"/>
    </source>
</evidence>
<comment type="caution">
    <text evidence="15">The sequence shown here is derived from an EMBL/GenBank/DDBJ whole genome shotgun (WGS) entry which is preliminary data.</text>
</comment>
<keyword evidence="10 14" id="KW-0407">Ion channel</keyword>
<keyword evidence="3 14" id="KW-1003">Cell membrane</keyword>
<dbReference type="InterPro" id="IPR003691">
    <property type="entry name" value="FluC"/>
</dbReference>
<sequence>MKNFLAVGVGAALGTYLRYFINVQTQFTGYPVGTLIENLMGSLLLGLLSGYFATKKPKEWVKAGLGVGLCGGFTTFSTFAADTIGLYLQENMWLSLCYILITLPGGISLAMAGFLFGQKIGGRTT</sequence>
<protein>
    <recommendedName>
        <fullName evidence="14">Fluoride-specific ion channel FluC</fullName>
    </recommendedName>
</protein>
<keyword evidence="4 14" id="KW-0812">Transmembrane</keyword>
<keyword evidence="7 14" id="KW-0915">Sodium</keyword>
<keyword evidence="5 14" id="KW-0479">Metal-binding</keyword>
<evidence type="ECO:0000256" key="8">
    <source>
        <dbReference type="ARBA" id="ARBA00023065"/>
    </source>
</evidence>
<keyword evidence="6 14" id="KW-1133">Transmembrane helix</keyword>
<dbReference type="GO" id="GO:0062054">
    <property type="term" value="F:fluoride channel activity"/>
    <property type="evidence" value="ECO:0007669"/>
    <property type="project" value="UniProtKB-UniRule"/>
</dbReference>
<dbReference type="HAMAP" id="MF_00454">
    <property type="entry name" value="FluC"/>
    <property type="match status" value="1"/>
</dbReference>
<evidence type="ECO:0000313" key="16">
    <source>
        <dbReference type="Proteomes" id="UP000275076"/>
    </source>
</evidence>
<proteinExistence type="inferred from homology"/>
<keyword evidence="9 14" id="KW-0472">Membrane</keyword>
<feature type="binding site" evidence="14">
    <location>
        <position position="74"/>
    </location>
    <ligand>
        <name>Na(+)</name>
        <dbReference type="ChEBI" id="CHEBI:29101"/>
        <note>structural</note>
    </ligand>
</feature>
<evidence type="ECO:0000256" key="10">
    <source>
        <dbReference type="ARBA" id="ARBA00023303"/>
    </source>
</evidence>
<evidence type="ECO:0000256" key="12">
    <source>
        <dbReference type="ARBA" id="ARBA00035585"/>
    </source>
</evidence>
<comment type="activity regulation">
    <text evidence="14">Na(+) is not transported, but it plays an essential structural role and its presence is essential for fluoride channel function.</text>
</comment>
<feature type="binding site" evidence="14">
    <location>
        <position position="71"/>
    </location>
    <ligand>
        <name>Na(+)</name>
        <dbReference type="ChEBI" id="CHEBI:29101"/>
        <note>structural</note>
    </ligand>
</feature>
<dbReference type="PANTHER" id="PTHR28259">
    <property type="entry name" value="FLUORIDE EXPORT PROTEIN 1-RELATED"/>
    <property type="match status" value="1"/>
</dbReference>